<feature type="region of interest" description="Disordered" evidence="1">
    <location>
        <begin position="75"/>
        <end position="102"/>
    </location>
</feature>
<dbReference type="InterPro" id="IPR001343">
    <property type="entry name" value="Hemolysn_Ca-bd"/>
</dbReference>
<dbReference type="Gene3D" id="2.150.10.10">
    <property type="entry name" value="Serralysin-like metalloprotease, C-terminal"/>
    <property type="match status" value="1"/>
</dbReference>
<protein>
    <recommendedName>
        <fullName evidence="2">RapA2 cadherin-like domain-containing protein</fullName>
    </recommendedName>
</protein>
<feature type="non-terminal residue" evidence="3">
    <location>
        <position position="1"/>
    </location>
</feature>
<feature type="domain" description="RapA2 cadherin-like" evidence="2">
    <location>
        <begin position="40"/>
        <end position="116"/>
    </location>
</feature>
<dbReference type="Proteomes" id="UP000245081">
    <property type="component" value="Unassembled WGS sequence"/>
</dbReference>
<name>A0A2R5F0L0_9PROT</name>
<dbReference type="InterPro" id="IPR040853">
    <property type="entry name" value="RapA2_cadherin-like"/>
</dbReference>
<dbReference type="InterPro" id="IPR011049">
    <property type="entry name" value="Serralysin-like_metalloprot_C"/>
</dbReference>
<feature type="compositionally biased region" description="Low complexity" evidence="1">
    <location>
        <begin position="91"/>
        <end position="102"/>
    </location>
</feature>
<dbReference type="PRINTS" id="PR00313">
    <property type="entry name" value="CABNDNGRPT"/>
</dbReference>
<accession>A0A2R5F0L0</accession>
<dbReference type="InterPro" id="IPR019960">
    <property type="entry name" value="T1SS_VCA0849"/>
</dbReference>
<dbReference type="RefSeq" id="WP_146187104.1">
    <property type="nucleotide sequence ID" value="NZ_BDOQ01000001.1"/>
</dbReference>
<dbReference type="Pfam" id="PF17803">
    <property type="entry name" value="Cadherin_4"/>
    <property type="match status" value="1"/>
</dbReference>
<dbReference type="Pfam" id="PF00353">
    <property type="entry name" value="HemolysinCabind"/>
    <property type="match status" value="1"/>
</dbReference>
<dbReference type="InterPro" id="IPR018511">
    <property type="entry name" value="Hemolysin-typ_Ca-bd_CS"/>
</dbReference>
<proteinExistence type="predicted"/>
<comment type="caution">
    <text evidence="3">The sequence shown here is derived from an EMBL/GenBank/DDBJ whole genome shotgun (WGS) entry which is preliminary data.</text>
</comment>
<dbReference type="SUPFAM" id="SSF51120">
    <property type="entry name" value="beta-Roll"/>
    <property type="match status" value="1"/>
</dbReference>
<evidence type="ECO:0000259" key="2">
    <source>
        <dbReference type="Pfam" id="PF17803"/>
    </source>
</evidence>
<dbReference type="NCBIfam" id="TIGR01965">
    <property type="entry name" value="VCBS_repeat"/>
    <property type="match status" value="2"/>
</dbReference>
<evidence type="ECO:0000313" key="3">
    <source>
        <dbReference type="EMBL" id="GBG12470.1"/>
    </source>
</evidence>
<dbReference type="GO" id="GO:0005509">
    <property type="term" value="F:calcium ion binding"/>
    <property type="evidence" value="ECO:0007669"/>
    <property type="project" value="InterPro"/>
</dbReference>
<dbReference type="OrthoDB" id="8622300at2"/>
<dbReference type="AlphaFoldDB" id="A0A2R5F0L0"/>
<feature type="compositionally biased region" description="Polar residues" evidence="1">
    <location>
        <begin position="75"/>
        <end position="90"/>
    </location>
</feature>
<dbReference type="NCBIfam" id="TIGR03661">
    <property type="entry name" value="T1SS_VCA0849"/>
    <property type="match status" value="1"/>
</dbReference>
<evidence type="ECO:0000256" key="1">
    <source>
        <dbReference type="SAM" id="MobiDB-lite"/>
    </source>
</evidence>
<dbReference type="InterPro" id="IPR010221">
    <property type="entry name" value="VCBS_dom"/>
</dbReference>
<keyword evidence="4" id="KW-1185">Reference proteome</keyword>
<dbReference type="InterPro" id="IPR013783">
    <property type="entry name" value="Ig-like_fold"/>
</dbReference>
<gene>
    <name evidence="3" type="ORF">NMK_0001</name>
</gene>
<dbReference type="Gene3D" id="2.60.40.10">
    <property type="entry name" value="Immunoglobulins"/>
    <property type="match status" value="1"/>
</dbReference>
<evidence type="ECO:0000313" key="4">
    <source>
        <dbReference type="Proteomes" id="UP000245081"/>
    </source>
</evidence>
<organism evidence="3 4">
    <name type="scientific">Novimethylophilus kurashikiensis</name>
    <dbReference type="NCBI Taxonomy" id="1825523"/>
    <lineage>
        <taxon>Bacteria</taxon>
        <taxon>Pseudomonadati</taxon>
        <taxon>Pseudomonadota</taxon>
        <taxon>Betaproteobacteria</taxon>
        <taxon>Nitrosomonadales</taxon>
        <taxon>Methylophilaceae</taxon>
        <taxon>Novimethylophilus</taxon>
    </lineage>
</organism>
<dbReference type="EMBL" id="BDOQ01000001">
    <property type="protein sequence ID" value="GBG12470.1"/>
    <property type="molecule type" value="Genomic_DNA"/>
</dbReference>
<reference evidence="3 4" key="1">
    <citation type="journal article" date="2018" name="Environ. Microbiol.">
        <title>Isolation and genomic characterization of Novimethylophilus kurashikiensis gen. nov. sp. nov., a new lanthanide-dependent methylotrophic species of Methylophilaceae.</title>
        <authorList>
            <person name="Lv H."/>
            <person name="Sahin N."/>
            <person name="Tani A."/>
        </authorList>
    </citation>
    <scope>NUCLEOTIDE SEQUENCE [LARGE SCALE GENOMIC DNA]</scope>
    <source>
        <strain evidence="3 4">La2-4</strain>
    </source>
</reference>
<sequence>WTYNLDNTKTATNALAEGQTATEKFTVTVTDDKGATSTQDVTITITGANDSPVISFATGNAAGSVKEDATLSTTGQLTSADPDTGATATWSVSPNSPTTSSSYGTFSVDATGKWTYTLNNSSAAVQSLAQGQTVTETYTVRVTDDKGAWDDQQVTVTINGTNDVPVISQNTHVWTPDSLTEMAASAFPNGYLLRIAAPTDVDTTDVLTIKVTNIPTAGTVGYYDSSNVFHAVAVGDVLTSLQLTTLVYKPNGVATFDSSGNVITGNDDGYFKYSVTDSANATVNGQVEISTLAGTGAHTTTVTIGDGSHPLNSGSSQTTNYIVDSNISNDSNYNTGAIVLKTDFQVAPFQTPISGSEIAQATSAVEAQVSVSINIAGHVFNVVQANDGVANWTLVNSGNVTFSSSVSFTNIKDSNGLSLADFLTSHPPTTGDSWTVTYMDNTGGNEQARYLSVGFVDDVNGSTKMVATGDGTIDIMYGSTQNDTLTGNGGNDILVGGKGDDVMFGGAGSDIFEYHTGDLTGVVKGDTISDFTVANPSAGGDVLDISALLTGTHAANGSDLVSGGYLRFDAVTHNSDGTTTVKLSVDADGSAGSGSAFVPLATITMSGLSATATQADILNALVNNHEIKA</sequence>
<dbReference type="PROSITE" id="PS00330">
    <property type="entry name" value="HEMOLYSIN_CALCIUM"/>
    <property type="match status" value="1"/>
</dbReference>